<evidence type="ECO:0000313" key="2">
    <source>
        <dbReference type="EMBL" id="MDR7086657.1"/>
    </source>
</evidence>
<dbReference type="Pfam" id="PF02592">
    <property type="entry name" value="Vut_1"/>
    <property type="match status" value="1"/>
</dbReference>
<name>A0ABU1UNB1_9ACTN</name>
<feature type="transmembrane region" description="Helical" evidence="1">
    <location>
        <begin position="94"/>
        <end position="115"/>
    </location>
</feature>
<comment type="subcellular location">
    <subcellularLocation>
        <location evidence="1">Cell membrane</location>
        <topology evidence="1">Multi-pass membrane protein</topology>
    </subcellularLocation>
</comment>
<feature type="transmembrane region" description="Helical" evidence="1">
    <location>
        <begin position="135"/>
        <end position="157"/>
    </location>
</feature>
<dbReference type="PANTHER" id="PTHR34300:SF2">
    <property type="entry name" value="QUEUOSINE PRECURSOR TRANSPORTER-RELATED"/>
    <property type="match status" value="1"/>
</dbReference>
<evidence type="ECO:0000256" key="1">
    <source>
        <dbReference type="HAMAP-Rule" id="MF_02088"/>
    </source>
</evidence>
<protein>
    <recommendedName>
        <fullName evidence="1">Probable queuosine precursor transporter</fullName>
        <shortName evidence="1">Q precursor transporter</shortName>
    </recommendedName>
</protein>
<dbReference type="RefSeq" id="WP_309968927.1">
    <property type="nucleotide sequence ID" value="NZ_JAVDWH010000001.1"/>
</dbReference>
<dbReference type="NCBIfam" id="TIGR00697">
    <property type="entry name" value="queuosine precursor transporter"/>
    <property type="match status" value="1"/>
</dbReference>
<keyword evidence="1" id="KW-0813">Transport</keyword>
<feature type="transmembrane region" description="Helical" evidence="1">
    <location>
        <begin position="203"/>
        <end position="229"/>
    </location>
</feature>
<keyword evidence="1" id="KW-1133">Transmembrane helix</keyword>
<keyword evidence="3" id="KW-1185">Reference proteome</keyword>
<reference evidence="2 3" key="1">
    <citation type="submission" date="2023-07" db="EMBL/GenBank/DDBJ databases">
        <title>Sorghum-associated microbial communities from plants grown in Nebraska, USA.</title>
        <authorList>
            <person name="Schachtman D."/>
        </authorList>
    </citation>
    <scope>NUCLEOTIDE SEQUENCE [LARGE SCALE GENOMIC DNA]</scope>
    <source>
        <strain evidence="2 3">BE248</strain>
    </source>
</reference>
<evidence type="ECO:0000313" key="3">
    <source>
        <dbReference type="Proteomes" id="UP001257739"/>
    </source>
</evidence>
<gene>
    <name evidence="2" type="ORF">J2X11_001496</name>
</gene>
<dbReference type="PANTHER" id="PTHR34300">
    <property type="entry name" value="QUEUOSINE PRECURSOR TRANSPORTER-RELATED"/>
    <property type="match status" value="1"/>
</dbReference>
<comment type="similarity">
    <text evidence="1">Belongs to the vitamin uptake transporter (VUT/ECF) (TC 2.A.88) family. Q precursor transporter subfamily.</text>
</comment>
<feature type="transmembrane region" description="Helical" evidence="1">
    <location>
        <begin position="178"/>
        <end position="197"/>
    </location>
</feature>
<proteinExistence type="inferred from homology"/>
<dbReference type="InterPro" id="IPR003744">
    <property type="entry name" value="YhhQ"/>
</dbReference>
<dbReference type="Proteomes" id="UP001257739">
    <property type="component" value="Unassembled WGS sequence"/>
</dbReference>
<keyword evidence="1" id="KW-1003">Cell membrane</keyword>
<sequence length="245" mass="26410">MSSQATSPKPETEIHYASRGSSYFDVLLAVFCVVLVVSNIAATKGTQFFSGDVSLGPVQIIPVFSDGGAVLFPLAYIIGDVISEVYGLKAARRAIFVGFGTAIMAFVTFLIVIQLPSAEFYDNQDAFESVVWSGVQIVAASLIAYVVGQFLNSYVLVKMKARSAEPGLWRRLAGSTGVGEAADTFIFCAIAATAIGIEKPGDFVNYFVVGFLFKCAVELLVMPLTMLVIRVLKDREETYWAPSVP</sequence>
<organism evidence="2 3">
    <name type="scientific">Aeromicrobium panaciterrae</name>
    <dbReference type="NCBI Taxonomy" id="363861"/>
    <lineage>
        <taxon>Bacteria</taxon>
        <taxon>Bacillati</taxon>
        <taxon>Actinomycetota</taxon>
        <taxon>Actinomycetes</taxon>
        <taxon>Propionibacteriales</taxon>
        <taxon>Nocardioidaceae</taxon>
        <taxon>Aeromicrobium</taxon>
    </lineage>
</organism>
<accession>A0ABU1UNB1</accession>
<feature type="transmembrane region" description="Helical" evidence="1">
    <location>
        <begin position="60"/>
        <end position="82"/>
    </location>
</feature>
<keyword evidence="1" id="KW-0472">Membrane</keyword>
<comment type="caution">
    <text evidence="2">The sequence shown here is derived from an EMBL/GenBank/DDBJ whole genome shotgun (WGS) entry which is preliminary data.</text>
</comment>
<feature type="transmembrane region" description="Helical" evidence="1">
    <location>
        <begin position="21"/>
        <end position="40"/>
    </location>
</feature>
<comment type="function">
    <text evidence="1">Involved in the import of queuosine (Q) precursors, required for Q precursor salvage.</text>
</comment>
<keyword evidence="1" id="KW-0812">Transmembrane</keyword>
<dbReference type="HAMAP" id="MF_02088">
    <property type="entry name" value="Q_prec_transport"/>
    <property type="match status" value="1"/>
</dbReference>
<dbReference type="EMBL" id="JAVDWH010000001">
    <property type="protein sequence ID" value="MDR7086657.1"/>
    <property type="molecule type" value="Genomic_DNA"/>
</dbReference>